<proteinExistence type="predicted"/>
<dbReference type="SUPFAM" id="SSF89796">
    <property type="entry name" value="CoA-transferase family III (CaiB/BaiF)"/>
    <property type="match status" value="1"/>
</dbReference>
<dbReference type="RefSeq" id="WP_128228868.1">
    <property type="nucleotide sequence ID" value="NZ_SACR01000003.1"/>
</dbReference>
<dbReference type="AlphaFoldDB" id="A0A437RIJ7"/>
<protein>
    <submittedName>
        <fullName evidence="1">CoA transferase</fullName>
    </submittedName>
</protein>
<reference evidence="1 2" key="1">
    <citation type="submission" date="2019-01" db="EMBL/GenBank/DDBJ databases">
        <authorList>
            <person name="Chen W.-M."/>
        </authorList>
    </citation>
    <scope>NUCLEOTIDE SEQUENCE [LARGE SCALE GENOMIC DNA]</scope>
    <source>
        <strain evidence="1 2">KYPY4</strain>
    </source>
</reference>
<evidence type="ECO:0000313" key="1">
    <source>
        <dbReference type="EMBL" id="RVU46508.1"/>
    </source>
</evidence>
<gene>
    <name evidence="1" type="ORF">EOE66_11860</name>
</gene>
<accession>A0A437RIJ7</accession>
<dbReference type="Proteomes" id="UP000285575">
    <property type="component" value="Unassembled WGS sequence"/>
</dbReference>
<sequence>MQVAGPLQGLRVIELAAIGPVPLAGMLLADLGAEVLRIDRPEASGLGLDLPPERDINARGRRSIALDLKQPAGRAAALRLIERADVLLEGLRPGVTEKLGLGPADCHALNPGLVYGRMTGYGQTGPLAQTAGHDLNYIALTGVLHAIGPAGGKPVPPLNLVGDYGGGALYLAFGVLAALFERQRSGLGQVVDAAMVDGAASLASLFWGLQGAGGWRAERGQNLLDGGAPFYDTYETADGQHIALAALEPKFFAQLAEALGLDYAFVHGQHDRRLWPAMRAAIAAAVKQHSRSAWCERLEGRDVCFAPVLSFEEAATHPHALARSAFATVGGLVQPAPAPRFSRTPAGPLRPPPAIGADGETLLQEAGFSETEIAALRAAGALR</sequence>
<comment type="caution">
    <text evidence="1">The sequence shown here is derived from an EMBL/GenBank/DDBJ whole genome shotgun (WGS) entry which is preliminary data.</text>
</comment>
<dbReference type="InterPro" id="IPR023606">
    <property type="entry name" value="CoA-Trfase_III_dom_1_sf"/>
</dbReference>
<dbReference type="InterPro" id="IPR003673">
    <property type="entry name" value="CoA-Trfase_fam_III"/>
</dbReference>
<dbReference type="EMBL" id="SACR01000003">
    <property type="protein sequence ID" value="RVU46508.1"/>
    <property type="molecule type" value="Genomic_DNA"/>
</dbReference>
<dbReference type="Gene3D" id="3.40.50.10540">
    <property type="entry name" value="Crotonobetainyl-coa:carnitine coa-transferase, domain 1"/>
    <property type="match status" value="1"/>
</dbReference>
<dbReference type="InterPro" id="IPR044855">
    <property type="entry name" value="CoA-Trfase_III_dom3_sf"/>
</dbReference>
<dbReference type="InterPro" id="IPR050509">
    <property type="entry name" value="CoA-transferase_III"/>
</dbReference>
<dbReference type="OrthoDB" id="5294844at2"/>
<name>A0A437RIJ7_9BURK</name>
<dbReference type="Gene3D" id="3.30.1540.10">
    <property type="entry name" value="formyl-coa transferase, domain 3"/>
    <property type="match status" value="1"/>
</dbReference>
<evidence type="ECO:0000313" key="2">
    <source>
        <dbReference type="Proteomes" id="UP000285575"/>
    </source>
</evidence>
<organism evidence="1 2">
    <name type="scientific">Rubrivivax rivuli</name>
    <dbReference type="NCBI Taxonomy" id="1862385"/>
    <lineage>
        <taxon>Bacteria</taxon>
        <taxon>Pseudomonadati</taxon>
        <taxon>Pseudomonadota</taxon>
        <taxon>Betaproteobacteria</taxon>
        <taxon>Burkholderiales</taxon>
        <taxon>Sphaerotilaceae</taxon>
        <taxon>Rubrivivax</taxon>
    </lineage>
</organism>
<dbReference type="Pfam" id="PF02515">
    <property type="entry name" value="CoA_transf_3"/>
    <property type="match status" value="1"/>
</dbReference>
<keyword evidence="2" id="KW-1185">Reference proteome</keyword>
<dbReference type="GO" id="GO:0016740">
    <property type="term" value="F:transferase activity"/>
    <property type="evidence" value="ECO:0007669"/>
    <property type="project" value="UniProtKB-KW"/>
</dbReference>
<dbReference type="PANTHER" id="PTHR48228">
    <property type="entry name" value="SUCCINYL-COA--D-CITRAMALATE COA-TRANSFERASE"/>
    <property type="match status" value="1"/>
</dbReference>
<keyword evidence="1" id="KW-0808">Transferase</keyword>
<dbReference type="PANTHER" id="PTHR48228:SF5">
    <property type="entry name" value="ALPHA-METHYLACYL-COA RACEMASE"/>
    <property type="match status" value="1"/>
</dbReference>